<evidence type="ECO:0000256" key="1">
    <source>
        <dbReference type="SAM" id="Phobius"/>
    </source>
</evidence>
<gene>
    <name evidence="2" type="primary">33</name>
    <name evidence="2" type="ORF">PBI_MALAGASYROSE_33</name>
</gene>
<keyword evidence="3" id="KW-1185">Reference proteome</keyword>
<evidence type="ECO:0000313" key="3">
    <source>
        <dbReference type="Proteomes" id="UP000326279"/>
    </source>
</evidence>
<keyword evidence="1" id="KW-0812">Transmembrane</keyword>
<protein>
    <recommendedName>
        <fullName evidence="4">Minor tail protein</fullName>
    </recommendedName>
</protein>
<dbReference type="KEGG" id="vg:80019508"/>
<keyword evidence="1" id="KW-1133">Transmembrane helix</keyword>
<dbReference type="Proteomes" id="UP000326279">
    <property type="component" value="Segment"/>
</dbReference>
<reference evidence="2 3" key="1">
    <citation type="submission" date="2019-07" db="EMBL/GenBank/DDBJ databases">
        <authorList>
            <person name="Garlena R.A."/>
            <person name="Russell D.A."/>
            <person name="Pope W.H."/>
            <person name="Jacobs-Sera D."/>
            <person name="Hatfull G.F."/>
        </authorList>
    </citation>
    <scope>NUCLEOTIDE SEQUENCE [LARGE SCALE GENOMIC DNA]</scope>
</reference>
<sequence>MSASSAALPSDWFSLAGLALVTVGGWVTAWLVRRDQRALHGKVDTVTEQVKNSHQTNLREDVDKVNAGVELSNGLLLALVHDVGGLREDVGNIVGRVEVLERER</sequence>
<dbReference type="GeneID" id="80019508"/>
<feature type="transmembrane region" description="Helical" evidence="1">
    <location>
        <begin position="12"/>
        <end position="32"/>
    </location>
</feature>
<name>A0A5J6TD91_9CAUD</name>
<dbReference type="EMBL" id="MN234170">
    <property type="protein sequence ID" value="QFG08883.1"/>
    <property type="molecule type" value="Genomic_DNA"/>
</dbReference>
<dbReference type="RefSeq" id="YP_010754905.1">
    <property type="nucleotide sequence ID" value="NC_073465.1"/>
</dbReference>
<accession>A0A5J6TD91</accession>
<keyword evidence="1" id="KW-0472">Membrane</keyword>
<evidence type="ECO:0000313" key="2">
    <source>
        <dbReference type="EMBL" id="QFG08883.1"/>
    </source>
</evidence>
<dbReference type="InterPro" id="IPR022704">
    <property type="entry name" value="DUF2746"/>
</dbReference>
<proteinExistence type="predicted"/>
<evidence type="ECO:0008006" key="4">
    <source>
        <dbReference type="Google" id="ProtNLM"/>
    </source>
</evidence>
<dbReference type="Pfam" id="PF10874">
    <property type="entry name" value="DUF2746"/>
    <property type="match status" value="1"/>
</dbReference>
<organism evidence="2 3">
    <name type="scientific">Mycobacterium phage MalagasyRose</name>
    <dbReference type="NCBI Taxonomy" id="2599870"/>
    <lineage>
        <taxon>Viruses</taxon>
        <taxon>Duplodnaviria</taxon>
        <taxon>Heunggongvirae</taxon>
        <taxon>Uroviricota</taxon>
        <taxon>Caudoviricetes</taxon>
        <taxon>Malagasyrosevirus</taxon>
        <taxon>Malagasyrosevirus malagasyrose</taxon>
    </lineage>
</organism>